<dbReference type="PATRIC" id="fig|369723.5.peg.1196"/>
<feature type="region of interest" description="Disordered" evidence="1">
    <location>
        <begin position="421"/>
        <end position="469"/>
    </location>
</feature>
<dbReference type="InterPro" id="IPR036259">
    <property type="entry name" value="MFS_trans_sf"/>
</dbReference>
<feature type="compositionally biased region" description="Basic and acidic residues" evidence="1">
    <location>
        <begin position="423"/>
        <end position="441"/>
    </location>
</feature>
<dbReference type="InterPro" id="IPR011701">
    <property type="entry name" value="MFS"/>
</dbReference>
<feature type="transmembrane region" description="Helical" evidence="2">
    <location>
        <begin position="393"/>
        <end position="414"/>
    </location>
</feature>
<dbReference type="EMBL" id="CP000667">
    <property type="protein sequence ID" value="ABP53645.1"/>
    <property type="molecule type" value="Genomic_DNA"/>
</dbReference>
<dbReference type="STRING" id="369723.Strop_1175"/>
<gene>
    <name evidence="3" type="ordered locus">Strop_1175</name>
</gene>
<evidence type="ECO:0000313" key="4">
    <source>
        <dbReference type="Proteomes" id="UP000000235"/>
    </source>
</evidence>
<dbReference type="GO" id="GO:0022857">
    <property type="term" value="F:transmembrane transporter activity"/>
    <property type="evidence" value="ECO:0007669"/>
    <property type="project" value="InterPro"/>
</dbReference>
<feature type="region of interest" description="Disordered" evidence="1">
    <location>
        <begin position="1"/>
        <end position="20"/>
    </location>
</feature>
<evidence type="ECO:0000256" key="1">
    <source>
        <dbReference type="SAM" id="MobiDB-lite"/>
    </source>
</evidence>
<dbReference type="Gene3D" id="1.20.1250.20">
    <property type="entry name" value="MFS general substrate transporter like domains"/>
    <property type="match status" value="1"/>
</dbReference>
<name>A4X445_SALTO</name>
<feature type="transmembrane region" description="Helical" evidence="2">
    <location>
        <begin position="101"/>
        <end position="119"/>
    </location>
</feature>
<feature type="transmembrane region" description="Helical" evidence="2">
    <location>
        <begin position="370"/>
        <end position="387"/>
    </location>
</feature>
<feature type="transmembrane region" description="Helical" evidence="2">
    <location>
        <begin position="41"/>
        <end position="64"/>
    </location>
</feature>
<proteinExistence type="predicted"/>
<organism evidence="3 4">
    <name type="scientific">Salinispora tropica (strain ATCC BAA-916 / DSM 44818 / JCM 13857 / NBRC 105044 / CNB-440)</name>
    <dbReference type="NCBI Taxonomy" id="369723"/>
    <lineage>
        <taxon>Bacteria</taxon>
        <taxon>Bacillati</taxon>
        <taxon>Actinomycetota</taxon>
        <taxon>Actinomycetes</taxon>
        <taxon>Micromonosporales</taxon>
        <taxon>Micromonosporaceae</taxon>
        <taxon>Salinispora</taxon>
    </lineage>
</organism>
<feature type="transmembrane region" description="Helical" evidence="2">
    <location>
        <begin position="193"/>
        <end position="211"/>
    </location>
</feature>
<dbReference type="PANTHER" id="PTHR23542:SF1">
    <property type="entry name" value="MAJOR FACILITATOR SUPERFAMILY (MFS) PROFILE DOMAIN-CONTAINING PROTEIN"/>
    <property type="match status" value="1"/>
</dbReference>
<feature type="transmembrane region" description="Helical" evidence="2">
    <location>
        <begin position="248"/>
        <end position="271"/>
    </location>
</feature>
<dbReference type="AlphaFoldDB" id="A4X445"/>
<keyword evidence="2" id="KW-1133">Transmembrane helix</keyword>
<feature type="transmembrane region" description="Helical" evidence="2">
    <location>
        <begin position="277"/>
        <end position="298"/>
    </location>
</feature>
<keyword evidence="2" id="KW-0812">Transmembrane</keyword>
<dbReference type="HOGENOM" id="CLU_033532_1_1_11"/>
<protein>
    <submittedName>
        <fullName evidence="3">Major facilitator superfamily MFS_1</fullName>
    </submittedName>
</protein>
<dbReference type="SUPFAM" id="SSF103473">
    <property type="entry name" value="MFS general substrate transporter"/>
    <property type="match status" value="1"/>
</dbReference>
<evidence type="ECO:0000256" key="2">
    <source>
        <dbReference type="SAM" id="Phobius"/>
    </source>
</evidence>
<dbReference type="PANTHER" id="PTHR23542">
    <property type="match status" value="1"/>
</dbReference>
<sequence>MVGWRGTSRRGGGKMDGVMADQRPSARYGYRSLGAEPGFRVRLAGAAASKLQAGMFSFALLYAVSAGRSYGVAALVVAVAALGGIAAPFRGRLLDRFGDRRVLWPILTVHVGSVTALSVNEGLNGPVLATFGSALVANVSMPPVGVLSRVMWRRMSQPQNVRSALALDAVLTDLAFVFGPALVGLLTETVSPIAGLVVSSGSSALATVLLLRAQAGRGPVRDPSRGPERGAGGARHWAGPLVLAPLRWLLLVACLFSAALHAVQIALPAAAGRSAGAALVSVLSVGSIVGGLVVGALRGRWVPRLPVLLLGLALACVALAVVGRLPLGLLVAGCLLVGLFIGPTFVALYGDAGDLAPSGTEAETQSWTGAAIQLGAAVGAAAGAAAIEGWAPLAAVGVAAVLALSGFGAGLRVVRAQRHRSRSRLDGSRKNPPPAERDEAGRLSAVTNNLDVPPAVDPGGRGVSARIKG</sequence>
<dbReference type="eggNOG" id="COG2814">
    <property type="taxonomic scope" value="Bacteria"/>
</dbReference>
<evidence type="ECO:0000313" key="3">
    <source>
        <dbReference type="EMBL" id="ABP53645.1"/>
    </source>
</evidence>
<feature type="transmembrane region" description="Helical" evidence="2">
    <location>
        <begin position="70"/>
        <end position="89"/>
    </location>
</feature>
<reference evidence="4" key="1">
    <citation type="journal article" date="2007" name="Proc. Natl. Acad. Sci. U.S.A.">
        <title>Genome sequencing reveals complex secondary metabolome in the marine actinomycete Salinispora tropica.</title>
        <authorList>
            <person name="Udwary D.W."/>
            <person name="Zeigler L."/>
            <person name="Asolkar R.N."/>
            <person name="Singan V."/>
            <person name="Lapidus A."/>
            <person name="Fenical W."/>
            <person name="Jensen P.R."/>
            <person name="Moore B.S."/>
        </authorList>
    </citation>
    <scope>NUCLEOTIDE SEQUENCE [LARGE SCALE GENOMIC DNA]</scope>
    <source>
        <strain evidence="4">ATCC BAA-916 / DSM 44818 / CNB-440</strain>
    </source>
</reference>
<feature type="transmembrane region" description="Helical" evidence="2">
    <location>
        <begin position="305"/>
        <end position="323"/>
    </location>
</feature>
<feature type="transmembrane region" description="Helical" evidence="2">
    <location>
        <begin position="164"/>
        <end position="187"/>
    </location>
</feature>
<dbReference type="KEGG" id="stp:Strop_1175"/>
<feature type="transmembrane region" description="Helical" evidence="2">
    <location>
        <begin position="131"/>
        <end position="152"/>
    </location>
</feature>
<dbReference type="Pfam" id="PF07690">
    <property type="entry name" value="MFS_1"/>
    <property type="match status" value="1"/>
</dbReference>
<accession>A4X445</accession>
<keyword evidence="4" id="KW-1185">Reference proteome</keyword>
<keyword evidence="2" id="KW-0472">Membrane</keyword>
<dbReference type="Proteomes" id="UP000000235">
    <property type="component" value="Chromosome"/>
</dbReference>
<feature type="transmembrane region" description="Helical" evidence="2">
    <location>
        <begin position="329"/>
        <end position="349"/>
    </location>
</feature>